<sequence>MALKIAMAVTGTIFVLFLLVHMYGNLKMFVGADAYNGYAGWMREFGYPFIPHEALLWILRVVLGVSLIVHVFSAITLWRRANTARGRAYKINTGKKVTTAQKYTGTMMRVGGLGIFFFIVFHILHFTTLHVEVGENFREITPYERMVQSFSPEHWYIYVIYFVALALITYHIRHGVWSALATLGLSRTRRERAYKIIADLVALAIFVGFLAPPTAILVGFIS</sequence>
<dbReference type="Proteomes" id="UP000269542">
    <property type="component" value="Chromosome"/>
</dbReference>
<dbReference type="SUPFAM" id="SSF81343">
    <property type="entry name" value="Fumarate reductase respiratory complex transmembrane subunits"/>
    <property type="match status" value="1"/>
</dbReference>
<name>A0A448PCZ5_9ACTO</name>
<keyword evidence="1" id="KW-0812">Transmembrane</keyword>
<feature type="transmembrane region" description="Helical" evidence="1">
    <location>
        <begin position="55"/>
        <end position="78"/>
    </location>
</feature>
<keyword evidence="1" id="KW-1133">Transmembrane helix</keyword>
<protein>
    <submittedName>
        <fullName evidence="2">Succinate dehydrogenase/fumarate reductase, cytochrome b subunit</fullName>
    </submittedName>
</protein>
<dbReference type="CDD" id="cd03498">
    <property type="entry name" value="SQR_TypeB_2_TM"/>
    <property type="match status" value="1"/>
</dbReference>
<dbReference type="GO" id="GO:0016020">
    <property type="term" value="C:membrane"/>
    <property type="evidence" value="ECO:0007669"/>
    <property type="project" value="InterPro"/>
</dbReference>
<keyword evidence="1" id="KW-0472">Membrane</keyword>
<dbReference type="EMBL" id="LR134476">
    <property type="protein sequence ID" value="VEI12801.1"/>
    <property type="molecule type" value="Genomic_DNA"/>
</dbReference>
<organism evidence="2 3">
    <name type="scientific">Trueperella bialowiezensis</name>
    <dbReference type="NCBI Taxonomy" id="312285"/>
    <lineage>
        <taxon>Bacteria</taxon>
        <taxon>Bacillati</taxon>
        <taxon>Actinomycetota</taxon>
        <taxon>Actinomycetes</taxon>
        <taxon>Actinomycetales</taxon>
        <taxon>Actinomycetaceae</taxon>
        <taxon>Trueperella</taxon>
    </lineage>
</organism>
<keyword evidence="3" id="KW-1185">Reference proteome</keyword>
<evidence type="ECO:0000313" key="3">
    <source>
        <dbReference type="Proteomes" id="UP000269542"/>
    </source>
</evidence>
<feature type="transmembrane region" description="Helical" evidence="1">
    <location>
        <begin position="193"/>
        <end position="221"/>
    </location>
</feature>
<proteinExistence type="predicted"/>
<dbReference type="NCBIfam" id="TIGR02046">
    <property type="entry name" value="sdhC_b558_fam"/>
    <property type="match status" value="1"/>
</dbReference>
<dbReference type="AlphaFoldDB" id="A0A448PCZ5"/>
<reference evidence="2 3" key="1">
    <citation type="submission" date="2018-12" db="EMBL/GenBank/DDBJ databases">
        <authorList>
            <consortium name="Pathogen Informatics"/>
        </authorList>
    </citation>
    <scope>NUCLEOTIDE SEQUENCE [LARGE SCALE GENOMIC DNA]</scope>
    <source>
        <strain evidence="2 3">NCTC13354</strain>
    </source>
</reference>
<evidence type="ECO:0000313" key="2">
    <source>
        <dbReference type="EMBL" id="VEI12801.1"/>
    </source>
</evidence>
<dbReference type="InterPro" id="IPR011138">
    <property type="entry name" value="Cytochrome_b-558"/>
</dbReference>
<feature type="transmembrane region" description="Helical" evidence="1">
    <location>
        <begin position="155"/>
        <end position="172"/>
    </location>
</feature>
<dbReference type="InterPro" id="IPR034804">
    <property type="entry name" value="SQR/QFR_C/D"/>
</dbReference>
<gene>
    <name evidence="2" type="ORF">NCTC13354_00495</name>
</gene>
<dbReference type="Gene3D" id="1.20.1300.10">
    <property type="entry name" value="Fumarate reductase/succinate dehydrogenase, transmembrane subunit"/>
    <property type="match status" value="1"/>
</dbReference>
<feature type="transmembrane region" description="Helical" evidence="1">
    <location>
        <begin position="110"/>
        <end position="129"/>
    </location>
</feature>
<dbReference type="KEGG" id="tbw:NCTC13354_00495"/>
<evidence type="ECO:0000256" key="1">
    <source>
        <dbReference type="SAM" id="Phobius"/>
    </source>
</evidence>
<accession>A0A448PCZ5</accession>